<dbReference type="OrthoDB" id="6497189at2759"/>
<dbReference type="AlphaFoldDB" id="A0A9J6EN81"/>
<evidence type="ECO:0000313" key="1">
    <source>
        <dbReference type="EMBL" id="KAH8035695.1"/>
    </source>
</evidence>
<dbReference type="Gene3D" id="3.80.10.10">
    <property type="entry name" value="Ribonuclease Inhibitor"/>
    <property type="match status" value="1"/>
</dbReference>
<proteinExistence type="predicted"/>
<comment type="caution">
    <text evidence="1">The sequence shown here is derived from an EMBL/GenBank/DDBJ whole genome shotgun (WGS) entry which is preliminary data.</text>
</comment>
<organism evidence="1 2">
    <name type="scientific">Rhipicephalus microplus</name>
    <name type="common">Cattle tick</name>
    <name type="synonym">Boophilus microplus</name>
    <dbReference type="NCBI Taxonomy" id="6941"/>
    <lineage>
        <taxon>Eukaryota</taxon>
        <taxon>Metazoa</taxon>
        <taxon>Ecdysozoa</taxon>
        <taxon>Arthropoda</taxon>
        <taxon>Chelicerata</taxon>
        <taxon>Arachnida</taxon>
        <taxon>Acari</taxon>
        <taxon>Parasitiformes</taxon>
        <taxon>Ixodida</taxon>
        <taxon>Ixodoidea</taxon>
        <taxon>Ixodidae</taxon>
        <taxon>Rhipicephalinae</taxon>
        <taxon>Rhipicephalus</taxon>
        <taxon>Boophilus</taxon>
    </lineage>
</organism>
<evidence type="ECO:0000313" key="2">
    <source>
        <dbReference type="Proteomes" id="UP000821866"/>
    </source>
</evidence>
<dbReference type="InterPro" id="IPR032675">
    <property type="entry name" value="LRR_dom_sf"/>
</dbReference>
<reference evidence="1" key="1">
    <citation type="journal article" date="2020" name="Cell">
        <title>Large-Scale Comparative Analyses of Tick Genomes Elucidate Their Genetic Diversity and Vector Capacities.</title>
        <authorList>
            <consortium name="Tick Genome and Microbiome Consortium (TIGMIC)"/>
            <person name="Jia N."/>
            <person name="Wang J."/>
            <person name="Shi W."/>
            <person name="Du L."/>
            <person name="Sun Y."/>
            <person name="Zhan W."/>
            <person name="Jiang J.F."/>
            <person name="Wang Q."/>
            <person name="Zhang B."/>
            <person name="Ji P."/>
            <person name="Bell-Sakyi L."/>
            <person name="Cui X.M."/>
            <person name="Yuan T.T."/>
            <person name="Jiang B.G."/>
            <person name="Yang W.F."/>
            <person name="Lam T.T."/>
            <person name="Chang Q.C."/>
            <person name="Ding S.J."/>
            <person name="Wang X.J."/>
            <person name="Zhu J.G."/>
            <person name="Ruan X.D."/>
            <person name="Zhao L."/>
            <person name="Wei J.T."/>
            <person name="Ye R.Z."/>
            <person name="Que T.C."/>
            <person name="Du C.H."/>
            <person name="Zhou Y.H."/>
            <person name="Cheng J.X."/>
            <person name="Dai P.F."/>
            <person name="Guo W.B."/>
            <person name="Han X.H."/>
            <person name="Huang E.J."/>
            <person name="Li L.F."/>
            <person name="Wei W."/>
            <person name="Gao Y.C."/>
            <person name="Liu J.Z."/>
            <person name="Shao H.Z."/>
            <person name="Wang X."/>
            <person name="Wang C.C."/>
            <person name="Yang T.C."/>
            <person name="Huo Q.B."/>
            <person name="Li W."/>
            <person name="Chen H.Y."/>
            <person name="Chen S.E."/>
            <person name="Zhou L.G."/>
            <person name="Ni X.B."/>
            <person name="Tian J.H."/>
            <person name="Sheng Y."/>
            <person name="Liu T."/>
            <person name="Pan Y.S."/>
            <person name="Xia L.Y."/>
            <person name="Li J."/>
            <person name="Zhao F."/>
            <person name="Cao W.C."/>
        </authorList>
    </citation>
    <scope>NUCLEOTIDE SEQUENCE</scope>
    <source>
        <strain evidence="1">Rmic-2018</strain>
    </source>
</reference>
<name>A0A9J6EN81_RHIMP</name>
<protein>
    <submittedName>
        <fullName evidence="1">Uncharacterized protein</fullName>
    </submittedName>
</protein>
<dbReference type="VEuPathDB" id="VectorBase:LOC119181057"/>
<accession>A0A9J6EN81</accession>
<dbReference type="Proteomes" id="UP000821866">
    <property type="component" value="Chromosome 11"/>
</dbReference>
<dbReference type="SUPFAM" id="SSF52047">
    <property type="entry name" value="RNI-like"/>
    <property type="match status" value="1"/>
</dbReference>
<dbReference type="EMBL" id="JABSTU010000003">
    <property type="protein sequence ID" value="KAH8035695.1"/>
    <property type="molecule type" value="Genomic_DNA"/>
</dbReference>
<reference evidence="1" key="2">
    <citation type="submission" date="2021-09" db="EMBL/GenBank/DDBJ databases">
        <authorList>
            <person name="Jia N."/>
            <person name="Wang J."/>
            <person name="Shi W."/>
            <person name="Du L."/>
            <person name="Sun Y."/>
            <person name="Zhan W."/>
            <person name="Jiang J."/>
            <person name="Wang Q."/>
            <person name="Zhang B."/>
            <person name="Ji P."/>
            <person name="Sakyi L.B."/>
            <person name="Cui X."/>
            <person name="Yuan T."/>
            <person name="Jiang B."/>
            <person name="Yang W."/>
            <person name="Lam T.T.-Y."/>
            <person name="Chang Q."/>
            <person name="Ding S."/>
            <person name="Wang X."/>
            <person name="Zhu J."/>
            <person name="Ruan X."/>
            <person name="Zhao L."/>
            <person name="Wei J."/>
            <person name="Que T."/>
            <person name="Du C."/>
            <person name="Cheng J."/>
            <person name="Dai P."/>
            <person name="Han X."/>
            <person name="Huang E."/>
            <person name="Gao Y."/>
            <person name="Liu J."/>
            <person name="Shao H."/>
            <person name="Ye R."/>
            <person name="Li L."/>
            <person name="Wei W."/>
            <person name="Wang X."/>
            <person name="Wang C."/>
            <person name="Huo Q."/>
            <person name="Li W."/>
            <person name="Guo W."/>
            <person name="Chen H."/>
            <person name="Chen S."/>
            <person name="Zhou L."/>
            <person name="Zhou L."/>
            <person name="Ni X."/>
            <person name="Tian J."/>
            <person name="Zhou Y."/>
            <person name="Sheng Y."/>
            <person name="Liu T."/>
            <person name="Pan Y."/>
            <person name="Xia L."/>
            <person name="Li J."/>
            <person name="Zhao F."/>
            <person name="Cao W."/>
        </authorList>
    </citation>
    <scope>NUCLEOTIDE SEQUENCE</scope>
    <source>
        <strain evidence="1">Rmic-2018</strain>
        <tissue evidence="1">Larvae</tissue>
    </source>
</reference>
<keyword evidence="2" id="KW-1185">Reference proteome</keyword>
<sequence>MSSYGLPTNAGDEVLRCKIAEVGDNLHSLDISNCIVAIPAFLLSVASDLSNLQAISCVACPLKVSLLLDRLLWSFENVTQLEFSLVDGKDDTKEELTKIQCLASVHAGKETKIRKMYVEVSDKHNIRLLMRFLEYCPLLKELHVHFVHEVSPDWCALVCASIARDLPGSGTLTVTCEAPFTAYSDLRQPVDLRYCIKLHGTVVFRKNLRALNFAQLRDLALSPDTTLPLEPVVLVAVDSAELGFLIGILQHNWSHLRSLCFLLYAGNIDQSAYPTVRPMHDSALRQFFARLLNLVELNVSSLHFGEGVDFTTLLAAPAMQRLRALSLPPCGLRSEGAVRRLALKLGGVEDLDIRLNMDGRHKKCPSCANELAIEPTDASAFSTGIGRLTLSNVRNLVSLNFLAHFKMAHLRFIDDSNVPRFGYKALSTALRACEALRSLVIRMSLIEFCVPSFETLLSPVSALERLCLLTKNKLRASYAEAVVEAMASQLPSIFYLHIHYVDVETGSKTSTTWIRLPEGETEGRPSKGKVMSGKPCIMCSTQTFVALAKPRYRELQEIEQRLRRF</sequence>
<dbReference type="OMA" id="HVHFVHE"/>
<gene>
    <name evidence="1" type="ORF">HPB51_007939</name>
</gene>